<feature type="chain" id="PRO_5047176662" description="Lipoprotein" evidence="1">
    <location>
        <begin position="25"/>
        <end position="168"/>
    </location>
</feature>
<dbReference type="PROSITE" id="PS51257">
    <property type="entry name" value="PROKAR_LIPOPROTEIN"/>
    <property type="match status" value="1"/>
</dbReference>
<evidence type="ECO:0000256" key="1">
    <source>
        <dbReference type="SAM" id="SignalP"/>
    </source>
</evidence>
<accession>A0ABT4YD64</accession>
<organism evidence="2 3">
    <name type="scientific">Metapseudomonas resinovorans</name>
    <name type="common">Pseudomonas resinovorans</name>
    <dbReference type="NCBI Taxonomy" id="53412"/>
    <lineage>
        <taxon>Bacteria</taxon>
        <taxon>Pseudomonadati</taxon>
        <taxon>Pseudomonadota</taxon>
        <taxon>Gammaproteobacteria</taxon>
        <taxon>Pseudomonadales</taxon>
        <taxon>Pseudomonadaceae</taxon>
        <taxon>Metapseudomonas</taxon>
    </lineage>
</organism>
<evidence type="ECO:0000313" key="3">
    <source>
        <dbReference type="Proteomes" id="UP001211689"/>
    </source>
</evidence>
<reference evidence="2 3" key="1">
    <citation type="submission" date="2022-07" db="EMBL/GenBank/DDBJ databases">
        <title>Genome Analysis of Selected Gammaproteobacteria from Nigerian Food snails.</title>
        <authorList>
            <person name="Okafor A.C."/>
        </authorList>
    </citation>
    <scope>NUCLEOTIDE SEQUENCE [LARGE SCALE GENOMIC DNA]</scope>
    <source>
        <strain evidence="2 3">Awg 2</strain>
    </source>
</reference>
<proteinExistence type="predicted"/>
<protein>
    <recommendedName>
        <fullName evidence="4">Lipoprotein</fullName>
    </recommendedName>
</protein>
<evidence type="ECO:0008006" key="4">
    <source>
        <dbReference type="Google" id="ProtNLM"/>
    </source>
</evidence>
<feature type="signal peptide" evidence="1">
    <location>
        <begin position="1"/>
        <end position="24"/>
    </location>
</feature>
<dbReference type="Proteomes" id="UP001211689">
    <property type="component" value="Unassembled WGS sequence"/>
</dbReference>
<comment type="caution">
    <text evidence="2">The sequence shown here is derived from an EMBL/GenBank/DDBJ whole genome shotgun (WGS) entry which is preliminary data.</text>
</comment>
<dbReference type="EMBL" id="JANEWF010000071">
    <property type="protein sequence ID" value="MDA8486833.1"/>
    <property type="molecule type" value="Genomic_DNA"/>
</dbReference>
<evidence type="ECO:0000313" key="2">
    <source>
        <dbReference type="EMBL" id="MDA8486833.1"/>
    </source>
</evidence>
<gene>
    <name evidence="2" type="ORF">NNO07_27560</name>
</gene>
<name>A0ABT4YD64_METRE</name>
<keyword evidence="3" id="KW-1185">Reference proteome</keyword>
<keyword evidence="1" id="KW-0732">Signal</keyword>
<dbReference type="RefSeq" id="WP_271472602.1">
    <property type="nucleotide sequence ID" value="NZ_JANEWF010000071.1"/>
</dbReference>
<sequence length="168" mass="18637">MIIKFRRVALITLAFCVPVLSACADTAEPQFEDYKVDSIFAGPNHEMDAIDQNDDKWTIYRRNAIKRKVNFAGHYILYTGDCGGGAICGEILDAKTGKIVSGFPNAYQLDSPDGSYYDAGFRPESRLLVISGVAADPEKDQDGKVLPAVNRTRYFEFKSNELVLIKSD</sequence>